<organism evidence="1 2">
    <name type="scientific">Akanthomyces lecanii RCEF 1005</name>
    <dbReference type="NCBI Taxonomy" id="1081108"/>
    <lineage>
        <taxon>Eukaryota</taxon>
        <taxon>Fungi</taxon>
        <taxon>Dikarya</taxon>
        <taxon>Ascomycota</taxon>
        <taxon>Pezizomycotina</taxon>
        <taxon>Sordariomycetes</taxon>
        <taxon>Hypocreomycetidae</taxon>
        <taxon>Hypocreales</taxon>
        <taxon>Cordycipitaceae</taxon>
        <taxon>Akanthomyces</taxon>
        <taxon>Cordyceps confragosa</taxon>
    </lineage>
</organism>
<dbReference type="AlphaFoldDB" id="A0A162KQB9"/>
<name>A0A162KQB9_CORDF</name>
<comment type="caution">
    <text evidence="1">The sequence shown here is derived from an EMBL/GenBank/DDBJ whole genome shotgun (WGS) entry which is preliminary data.</text>
</comment>
<accession>A0A162KQB9</accession>
<keyword evidence="2" id="KW-1185">Reference proteome</keyword>
<evidence type="ECO:0000313" key="2">
    <source>
        <dbReference type="Proteomes" id="UP000076881"/>
    </source>
</evidence>
<protein>
    <submittedName>
        <fullName evidence="1">Uncharacterized protein</fullName>
    </submittedName>
</protein>
<dbReference type="EMBL" id="AZHF01000003">
    <property type="protein sequence ID" value="OAA78308.1"/>
    <property type="molecule type" value="Genomic_DNA"/>
</dbReference>
<dbReference type="Proteomes" id="UP000076881">
    <property type="component" value="Unassembled WGS sequence"/>
</dbReference>
<evidence type="ECO:0000313" key="1">
    <source>
        <dbReference type="EMBL" id="OAA78308.1"/>
    </source>
</evidence>
<sequence length="475" mass="52714">MSVSTFENGEIGFCSLAMRQQPQSSFYQLEPVLMRNAPWSARKMTSALYFRTGGRVGTQILISKFLIHAEKTLKVEKSEFRHGVLAVRFSRTGSLAPGPPFQSRAERLCEAMVNHKNAARIARITKRGVLGISPRSKEFEIILLQSLCKISCDQSDRFFDETYGEPVSQLPPWSCKQNLKLIKNPSETKAWKLSWAPPMEIFSASFARFLNARKSFKVMVLSVFFGQENISRQSIRRWRHRIDNRSYLALNAAAKILLSNGAILAKFMESYQQGGGINSHSLVGTIAAAMSAGSIGSTTVPLAQFTFSHFTGLLTTLVWPTTVAVTSPVTLIAGLGIGVASLIGHLQARVAKEAALRLKQDLVFISKILFLGQQVDLLQSWENTAVGEEVRRKHLRKMNCPETVTMWTEFIRQARAGDLEPRLPAHRLSNLALDSGGKKARKRDVRLYLSYLLVAGTEEVGSDTEAEGQSSSDSE</sequence>
<gene>
    <name evidence="1" type="ORF">LEL_05131</name>
</gene>
<dbReference type="OrthoDB" id="10522404at2759"/>
<reference evidence="1 2" key="1">
    <citation type="journal article" date="2016" name="Genome Biol. Evol.">
        <title>Divergent and convergent evolution of fungal pathogenicity.</title>
        <authorList>
            <person name="Shang Y."/>
            <person name="Xiao G."/>
            <person name="Zheng P."/>
            <person name="Cen K."/>
            <person name="Zhan S."/>
            <person name="Wang C."/>
        </authorList>
    </citation>
    <scope>NUCLEOTIDE SEQUENCE [LARGE SCALE GENOMIC DNA]</scope>
    <source>
        <strain evidence="1 2">RCEF 1005</strain>
    </source>
</reference>
<proteinExistence type="predicted"/>